<evidence type="ECO:0000256" key="1">
    <source>
        <dbReference type="ARBA" id="ARBA00001974"/>
    </source>
</evidence>
<dbReference type="InterPro" id="IPR050315">
    <property type="entry name" value="FAD-oxidoreductase_2"/>
</dbReference>
<dbReference type="SUPFAM" id="SSF56425">
    <property type="entry name" value="Succinate dehydrogenase/fumarate reductase flavoprotein, catalytic domain"/>
    <property type="match status" value="1"/>
</dbReference>
<dbReference type="Gene3D" id="3.90.700.10">
    <property type="entry name" value="Succinate dehydrogenase/fumarate reductase flavoprotein, catalytic domain"/>
    <property type="match status" value="1"/>
</dbReference>
<keyword evidence="2" id="KW-0285">Flavoprotein</keyword>
<dbReference type="PANTHER" id="PTHR43400:SF7">
    <property type="entry name" value="FAD-DEPENDENT OXIDOREDUCTASE 2 FAD BINDING DOMAIN-CONTAINING PROTEIN"/>
    <property type="match status" value="1"/>
</dbReference>
<feature type="domain" description="FAD-dependent oxidoreductase 2 FAD-binding" evidence="5">
    <location>
        <begin position="10"/>
        <end position="461"/>
    </location>
</feature>
<dbReference type="NCBIfam" id="NF006130">
    <property type="entry name" value="PRK08274.1"/>
    <property type="match status" value="1"/>
</dbReference>
<dbReference type="InterPro" id="IPR036188">
    <property type="entry name" value="FAD/NAD-bd_sf"/>
</dbReference>
<keyword evidence="3" id="KW-0274">FAD</keyword>
<dbReference type="EC" id="1.3.5.4" evidence="6"/>
<proteinExistence type="predicted"/>
<keyword evidence="7" id="KW-1185">Reference proteome</keyword>
<dbReference type="InterPro" id="IPR003953">
    <property type="entry name" value="FAD-dep_OxRdtase_2_FAD-bd"/>
</dbReference>
<dbReference type="Gene3D" id="3.50.50.60">
    <property type="entry name" value="FAD/NAD(P)-binding domain"/>
    <property type="match status" value="1"/>
</dbReference>
<protein>
    <submittedName>
        <fullName evidence="6">Fumarate reductase flavoprotein subunit</fullName>
        <ecNumber evidence="6">1.3.5.4</ecNumber>
    </submittedName>
</protein>
<dbReference type="GO" id="GO:0016491">
    <property type="term" value="F:oxidoreductase activity"/>
    <property type="evidence" value="ECO:0007669"/>
    <property type="project" value="UniProtKB-KW"/>
</dbReference>
<dbReference type="PANTHER" id="PTHR43400">
    <property type="entry name" value="FUMARATE REDUCTASE"/>
    <property type="match status" value="1"/>
</dbReference>
<dbReference type="Pfam" id="PF00890">
    <property type="entry name" value="FAD_binding_2"/>
    <property type="match status" value="1"/>
</dbReference>
<comment type="cofactor">
    <cofactor evidence="1">
        <name>FAD</name>
        <dbReference type="ChEBI" id="CHEBI:57692"/>
    </cofactor>
</comment>
<dbReference type="SUPFAM" id="SSF51905">
    <property type="entry name" value="FAD/NAD(P)-binding domain"/>
    <property type="match status" value="1"/>
</dbReference>
<sequence length="489" mass="52542">MSESHQQLFDVTVVGAGIAGLSAAVAAASAGARVAVLERAPEEEFGGNTRWTEAYFRMSSEDEVSADFEERLAENAGDHLDPYIIEQVAQPYQFWPSFVKAHGMPDPELISELAGRAAETVKWLKTFGVRFDTLPTYFITAAAPRLMPVGGGLALIEALRDHALKLDVQIFYETTAKSLSRTPDDRFLLACSGARGRIAFNSAALVLGSGGFEGNPEMLAQYIGGAARYLRPVARGGYQNRGEGIRMALDAGAAPAGDFSAYHAEPLDPRSAQPEALVMNFPYGILVNRDCNRFVDEAPGPVDVHYDHISRAIADQPGGIAYVIYDASIDDVPNWKRSIRTDQPAITADTVDALADKLGLASERLAATVAAYNDACGKGEFKALEVDGLATHGLFPKKSNWSRRIEKGPFAAYPIISGICFTYGGVKTNRHAEVVDCDGRPIEGLYAAGEAAGLYYQVYTGATSVMRGAVFGKTAGERAAALAQRSRER</sequence>
<evidence type="ECO:0000313" key="7">
    <source>
        <dbReference type="Proteomes" id="UP000494252"/>
    </source>
</evidence>
<evidence type="ECO:0000256" key="3">
    <source>
        <dbReference type="ARBA" id="ARBA00022827"/>
    </source>
</evidence>
<dbReference type="AlphaFoldDB" id="A0A6J5GQQ3"/>
<name>A0A6J5GQQ3_9BURK</name>
<evidence type="ECO:0000256" key="4">
    <source>
        <dbReference type="ARBA" id="ARBA00023002"/>
    </source>
</evidence>
<evidence type="ECO:0000256" key="2">
    <source>
        <dbReference type="ARBA" id="ARBA00022630"/>
    </source>
</evidence>
<organism evidence="6 7">
    <name type="scientific">Paraburkholderia fynbosensis</name>
    <dbReference type="NCBI Taxonomy" id="1200993"/>
    <lineage>
        <taxon>Bacteria</taxon>
        <taxon>Pseudomonadati</taxon>
        <taxon>Pseudomonadota</taxon>
        <taxon>Betaproteobacteria</taxon>
        <taxon>Burkholderiales</taxon>
        <taxon>Burkholderiaceae</taxon>
        <taxon>Paraburkholderia</taxon>
    </lineage>
</organism>
<accession>A0A6J5GQQ3</accession>
<dbReference type="Proteomes" id="UP000494252">
    <property type="component" value="Unassembled WGS sequence"/>
</dbReference>
<evidence type="ECO:0000259" key="5">
    <source>
        <dbReference type="Pfam" id="PF00890"/>
    </source>
</evidence>
<dbReference type="InterPro" id="IPR027477">
    <property type="entry name" value="Succ_DH/fumarate_Rdtase_cat_sf"/>
</dbReference>
<keyword evidence="4 6" id="KW-0560">Oxidoreductase</keyword>
<dbReference type="RefSeq" id="WP_175164790.1">
    <property type="nucleotide sequence ID" value="NZ_CADIKI010000020.1"/>
</dbReference>
<dbReference type="EMBL" id="CADIKI010000020">
    <property type="protein sequence ID" value="CAB3804262.1"/>
    <property type="molecule type" value="Genomic_DNA"/>
</dbReference>
<evidence type="ECO:0000313" key="6">
    <source>
        <dbReference type="EMBL" id="CAB3804262.1"/>
    </source>
</evidence>
<reference evidence="6 7" key="1">
    <citation type="submission" date="2020-04" db="EMBL/GenBank/DDBJ databases">
        <authorList>
            <person name="De Canck E."/>
        </authorList>
    </citation>
    <scope>NUCLEOTIDE SEQUENCE [LARGE SCALE GENOMIC DNA]</scope>
    <source>
        <strain evidence="6 7">LMG 27177</strain>
    </source>
</reference>
<dbReference type="PRINTS" id="PR00420">
    <property type="entry name" value="RNGMNOXGNASE"/>
</dbReference>
<gene>
    <name evidence="6" type="primary">ifcA_2</name>
    <name evidence="6" type="ORF">LMG27177_05602</name>
</gene>